<organism evidence="4 5">
    <name type="scientific">Caenorhabditis japonica</name>
    <dbReference type="NCBI Taxonomy" id="281687"/>
    <lineage>
        <taxon>Eukaryota</taxon>
        <taxon>Metazoa</taxon>
        <taxon>Ecdysozoa</taxon>
        <taxon>Nematoda</taxon>
        <taxon>Chromadorea</taxon>
        <taxon>Rhabditida</taxon>
        <taxon>Rhabditina</taxon>
        <taxon>Rhabditomorpha</taxon>
        <taxon>Rhabditoidea</taxon>
        <taxon>Rhabditidae</taxon>
        <taxon>Peloderinae</taxon>
        <taxon>Caenorhabditis</taxon>
    </lineage>
</organism>
<feature type="signal peptide" evidence="2">
    <location>
        <begin position="1"/>
        <end position="17"/>
    </location>
</feature>
<feature type="compositionally biased region" description="Low complexity" evidence="1">
    <location>
        <begin position="625"/>
        <end position="640"/>
    </location>
</feature>
<proteinExistence type="predicted"/>
<feature type="compositionally biased region" description="Gly residues" evidence="1">
    <location>
        <begin position="339"/>
        <end position="358"/>
    </location>
</feature>
<dbReference type="PANTHER" id="PTHR21593">
    <property type="entry name" value="PRION-LIKE- Q/N-RICH -DOMAIN-BEARING PROTEIN PROTEIN"/>
    <property type="match status" value="1"/>
</dbReference>
<evidence type="ECO:0000259" key="3">
    <source>
        <dbReference type="Pfam" id="PF02520"/>
    </source>
</evidence>
<feature type="compositionally biased region" description="Gly residues" evidence="1">
    <location>
        <begin position="474"/>
        <end position="494"/>
    </location>
</feature>
<feature type="compositionally biased region" description="Basic and acidic residues" evidence="1">
    <location>
        <begin position="227"/>
        <end position="240"/>
    </location>
</feature>
<evidence type="ECO:0000256" key="1">
    <source>
        <dbReference type="SAM" id="MobiDB-lite"/>
    </source>
</evidence>
<dbReference type="Pfam" id="PF02520">
    <property type="entry name" value="ANIS5_cation-bd"/>
    <property type="match status" value="1"/>
</dbReference>
<evidence type="ECO:0000256" key="2">
    <source>
        <dbReference type="SAM" id="SignalP"/>
    </source>
</evidence>
<name>A0A8R1HIA2_CAEJA</name>
<evidence type="ECO:0000313" key="5">
    <source>
        <dbReference type="Proteomes" id="UP000005237"/>
    </source>
</evidence>
<feature type="chain" id="PRO_5035802150" evidence="2">
    <location>
        <begin position="18"/>
        <end position="640"/>
    </location>
</feature>
<dbReference type="PANTHER" id="PTHR21593:SF6">
    <property type="entry name" value="SXP_RAL-2 FAMILY PROTEIN ANI S 5-LIKE CATION-BINDING DOMAIN-CONTAINING PROTEIN"/>
    <property type="match status" value="1"/>
</dbReference>
<feature type="compositionally biased region" description="Gly residues" evidence="1">
    <location>
        <begin position="540"/>
        <end position="557"/>
    </location>
</feature>
<feature type="domain" description="SXP/RAL-2 family protein Ani s 5-like cation-binding" evidence="3">
    <location>
        <begin position="44"/>
        <end position="148"/>
    </location>
</feature>
<reference evidence="5" key="1">
    <citation type="submission" date="2010-08" db="EMBL/GenBank/DDBJ databases">
        <authorList>
            <consortium name="Caenorhabditis japonica Sequencing Consortium"/>
            <person name="Wilson R.K."/>
        </authorList>
    </citation>
    <scope>NUCLEOTIDE SEQUENCE [LARGE SCALE GENOMIC DNA]</scope>
    <source>
        <strain evidence="5">DF5081</strain>
    </source>
</reference>
<feature type="compositionally biased region" description="Polar residues" evidence="1">
    <location>
        <begin position="607"/>
        <end position="618"/>
    </location>
</feature>
<dbReference type="InterPro" id="IPR003677">
    <property type="entry name" value="ANIS5_cation-bd"/>
</dbReference>
<keyword evidence="2" id="KW-0732">Signal</keyword>
<reference evidence="4" key="2">
    <citation type="submission" date="2022-06" db="UniProtKB">
        <authorList>
            <consortium name="EnsemblMetazoa"/>
        </authorList>
    </citation>
    <scope>IDENTIFICATION</scope>
    <source>
        <strain evidence="4">DF5081</strain>
    </source>
</reference>
<feature type="compositionally biased region" description="Gly residues" evidence="1">
    <location>
        <begin position="374"/>
        <end position="398"/>
    </location>
</feature>
<protein>
    <submittedName>
        <fullName evidence="4">DUF148 domain-containing protein</fullName>
    </submittedName>
</protein>
<feature type="compositionally biased region" description="Low complexity" evidence="1">
    <location>
        <begin position="495"/>
        <end position="505"/>
    </location>
</feature>
<feature type="compositionally biased region" description="Gly residues" evidence="1">
    <location>
        <begin position="265"/>
        <end position="277"/>
    </location>
</feature>
<dbReference type="Proteomes" id="UP000005237">
    <property type="component" value="Unassembled WGS sequence"/>
</dbReference>
<keyword evidence="5" id="KW-1185">Reference proteome</keyword>
<sequence length="640" mass="67662">MRFIIVLCALLIPYTLSQLSHAPPPPPPDGSTLPKFLMRVPRFARKEFFDIIHNDQLSMNEQNAQLTIWAKALNVTQEFNQWIQKVQKQKDSVSHNTQTVVANISTVYTTLENILSNTNLSRREQQEQIRNLSSTSPKEMDALFFIARNRRSGDKTPFFPQMALQPNNGFEKNRELGASGGAGHIRQTNQLNEPRLGFEPQIIFLGLRGPGKQDGQGSDFGPQNDFPRWRGLDGPSELRRPGGPGGQMPNFGPRDDFPGRRRWVGPGGHGRPGGPGSQGPYFGPQDDFPGRRGPSGRGGPGAPGGRGPAFESQNYFFERRGPGGQGPNFGPHDDFPGRRGSGGPSGPNGGHDGPGGPGRQVPDFGPQSDFSGRRGPGGRGGPGGPGGYGGPGGPGGQGLNFRPYNDFPGRRGLGGPDRHDGPGGPGGQRRNFGPRDDFPGRRGPGGPSGRHGGPGGPGGQRPDFGPQNDFPGSRGPGGPNGPSGRHGGPGGPGGQRPDFGPQNDFPGRRGPGGPNGNGGPGGPDGQGPNFGPRDDFPGRRGPGGPSGRHGGPGGPGGQRPTSDLRMSSQDAEDQAGQVNVAAQENKPVMVQTLNQRIPKATKEDRQSNSPMRFDQSSGFGMRRSQSNQDQQQNNNFANNQ</sequence>
<feature type="compositionally biased region" description="Gly residues" evidence="1">
    <location>
        <begin position="509"/>
        <end position="525"/>
    </location>
</feature>
<dbReference type="InterPro" id="IPR052823">
    <property type="entry name" value="SXP/RAL-2_related"/>
</dbReference>
<dbReference type="EnsemblMetazoa" id="CJA00611.1">
    <property type="protein sequence ID" value="CJA00611.1"/>
    <property type="gene ID" value="WBGene00119815"/>
</dbReference>
<accession>A0A8R1HIA2</accession>
<dbReference type="AlphaFoldDB" id="A0A8R1HIA2"/>
<evidence type="ECO:0000313" key="4">
    <source>
        <dbReference type="EnsemblMetazoa" id="CJA00611.1"/>
    </source>
</evidence>
<feature type="compositionally biased region" description="Gly residues" evidence="1">
    <location>
        <begin position="442"/>
        <end position="459"/>
    </location>
</feature>
<feature type="region of interest" description="Disordered" evidence="1">
    <location>
        <begin position="206"/>
        <end position="640"/>
    </location>
</feature>
<feature type="compositionally biased region" description="Gly residues" evidence="1">
    <location>
        <begin position="293"/>
        <end position="307"/>
    </location>
</feature>